<keyword evidence="6 7" id="KW-0067">ATP-binding</keyword>
<dbReference type="SUPFAM" id="SSF56112">
    <property type="entry name" value="Protein kinase-like (PK-like)"/>
    <property type="match status" value="1"/>
</dbReference>
<dbReference type="STRING" id="90262.A0A1X2HXK2"/>
<comment type="similarity">
    <text evidence="1">Belongs to the protein kinase superfamily. CMGC Ser/Thr protein kinase family. MNB/DYRK subfamily.</text>
</comment>
<keyword evidence="5 11" id="KW-0418">Kinase</keyword>
<dbReference type="InterPro" id="IPR000719">
    <property type="entry name" value="Prot_kinase_dom"/>
</dbReference>
<gene>
    <name evidence="11" type="ORF">BCR42DRAFT_338522</name>
</gene>
<dbReference type="PROSITE" id="PS00108">
    <property type="entry name" value="PROTEIN_KINASE_ST"/>
    <property type="match status" value="1"/>
</dbReference>
<dbReference type="InterPro" id="IPR008271">
    <property type="entry name" value="Ser/Thr_kinase_AS"/>
</dbReference>
<dbReference type="Pfam" id="PF00069">
    <property type="entry name" value="Pkinase"/>
    <property type="match status" value="1"/>
</dbReference>
<dbReference type="AlphaFoldDB" id="A0A1X2HXK2"/>
<dbReference type="EMBL" id="MCGE01000048">
    <property type="protein sequence ID" value="ORZ04736.1"/>
    <property type="molecule type" value="Genomic_DNA"/>
</dbReference>
<protein>
    <submittedName>
        <fullName evidence="11">Kinase-like domain-containing protein</fullName>
    </submittedName>
</protein>
<evidence type="ECO:0000256" key="4">
    <source>
        <dbReference type="ARBA" id="ARBA00022741"/>
    </source>
</evidence>
<evidence type="ECO:0000256" key="9">
    <source>
        <dbReference type="SAM" id="MobiDB-lite"/>
    </source>
</evidence>
<feature type="region of interest" description="Disordered" evidence="9">
    <location>
        <begin position="1"/>
        <end position="30"/>
    </location>
</feature>
<name>A0A1X2HXK2_9FUNG</name>
<feature type="binding site" evidence="7">
    <location>
        <position position="171"/>
    </location>
    <ligand>
        <name>ATP</name>
        <dbReference type="ChEBI" id="CHEBI:30616"/>
    </ligand>
</feature>
<organism evidence="11 12">
    <name type="scientific">Absidia repens</name>
    <dbReference type="NCBI Taxonomy" id="90262"/>
    <lineage>
        <taxon>Eukaryota</taxon>
        <taxon>Fungi</taxon>
        <taxon>Fungi incertae sedis</taxon>
        <taxon>Mucoromycota</taxon>
        <taxon>Mucoromycotina</taxon>
        <taxon>Mucoromycetes</taxon>
        <taxon>Mucorales</taxon>
        <taxon>Cunninghamellaceae</taxon>
        <taxon>Absidia</taxon>
    </lineage>
</organism>
<evidence type="ECO:0000256" key="8">
    <source>
        <dbReference type="RuleBase" id="RU000304"/>
    </source>
</evidence>
<keyword evidence="2 8" id="KW-0723">Serine/threonine-protein kinase</keyword>
<dbReference type="OrthoDB" id="9332038at2759"/>
<feature type="domain" description="Protein kinase" evidence="10">
    <location>
        <begin position="142"/>
        <end position="441"/>
    </location>
</feature>
<dbReference type="PANTHER" id="PTHR24058">
    <property type="entry name" value="DUAL SPECIFICITY PROTEIN KINASE"/>
    <property type="match status" value="1"/>
</dbReference>
<dbReference type="PROSITE" id="PS00107">
    <property type="entry name" value="PROTEIN_KINASE_ATP"/>
    <property type="match status" value="1"/>
</dbReference>
<evidence type="ECO:0000256" key="3">
    <source>
        <dbReference type="ARBA" id="ARBA00022679"/>
    </source>
</evidence>
<dbReference type="InterPro" id="IPR017441">
    <property type="entry name" value="Protein_kinase_ATP_BS"/>
</dbReference>
<dbReference type="SMART" id="SM00220">
    <property type="entry name" value="S_TKc"/>
    <property type="match status" value="1"/>
</dbReference>
<keyword evidence="3" id="KW-0808">Transferase</keyword>
<evidence type="ECO:0000256" key="6">
    <source>
        <dbReference type="ARBA" id="ARBA00022840"/>
    </source>
</evidence>
<dbReference type="GO" id="GO:0005856">
    <property type="term" value="C:cytoskeleton"/>
    <property type="evidence" value="ECO:0007669"/>
    <property type="project" value="TreeGrafter"/>
</dbReference>
<evidence type="ECO:0000259" key="10">
    <source>
        <dbReference type="PROSITE" id="PS50011"/>
    </source>
</evidence>
<reference evidence="11 12" key="1">
    <citation type="submission" date="2016-07" db="EMBL/GenBank/DDBJ databases">
        <title>Pervasive Adenine N6-methylation of Active Genes in Fungi.</title>
        <authorList>
            <consortium name="DOE Joint Genome Institute"/>
            <person name="Mondo S.J."/>
            <person name="Dannebaum R.O."/>
            <person name="Kuo R.C."/>
            <person name="Labutti K."/>
            <person name="Haridas S."/>
            <person name="Kuo A."/>
            <person name="Salamov A."/>
            <person name="Ahrendt S.R."/>
            <person name="Lipzen A."/>
            <person name="Sullivan W."/>
            <person name="Andreopoulos W.B."/>
            <person name="Clum A."/>
            <person name="Lindquist E."/>
            <person name="Daum C."/>
            <person name="Ramamoorthy G.K."/>
            <person name="Gryganskyi A."/>
            <person name="Culley D."/>
            <person name="Magnuson J.K."/>
            <person name="James T.Y."/>
            <person name="O'Malley M.A."/>
            <person name="Stajich J.E."/>
            <person name="Spatafora J.W."/>
            <person name="Visel A."/>
            <person name="Grigoriev I.V."/>
        </authorList>
    </citation>
    <scope>NUCLEOTIDE SEQUENCE [LARGE SCALE GENOMIC DNA]</scope>
    <source>
        <strain evidence="11 12">NRRL 1336</strain>
    </source>
</reference>
<dbReference type="FunFam" id="3.30.200.20:FF:000087">
    <property type="entry name" value="Dual specificity tyrosine-phosphorylation-regulated kinase 1A"/>
    <property type="match status" value="1"/>
</dbReference>
<dbReference type="GO" id="GO:0005737">
    <property type="term" value="C:cytoplasm"/>
    <property type="evidence" value="ECO:0007669"/>
    <property type="project" value="TreeGrafter"/>
</dbReference>
<sequence length="461" mass="52573">MVAQHTTQHNNANNNTTASGTTGTSGNTPRLLTTTARQTQLDDHRLRTHRLSEPFLYGSDASFDPTSSSVAKSAALALQLYGGCISGFERQQEIHDYSNAIYFVGPPTSVKASHYRGHLNHGFDDERGDYMILKGDHLAYRYEVLDELGKGSFGQVVKCFDHKTNTSVAIKLIRNKRRFHEQALMEVKILKDLVEWDPEDGHHNVRMTDYFYFRNHLCIVCECLSINLYEFIKKYEYKGFAVSLIKRFAVQLLRSLCLLYDHDVIHCDLKPENILLKHPAKSTIKVIDFGSSCFTNEKMYTYIQSRFYRAPEIILGTTYNTAIDMWSFGCILAELYTGIPIFPGETEQEQLACIMEVLGLPPMELIERCSRRKIFFDAYHRPRPVINSRGKTRLVGAKTLASVLRCNEHHEPLFLDFIQSCLQWDPDQRLSPYDALQHPWFTTASAKSSAAPIQPVVVVPT</sequence>
<accession>A0A1X2HXK2</accession>
<dbReference type="Proteomes" id="UP000193560">
    <property type="component" value="Unassembled WGS sequence"/>
</dbReference>
<evidence type="ECO:0000256" key="7">
    <source>
        <dbReference type="PROSITE-ProRule" id="PRU10141"/>
    </source>
</evidence>
<dbReference type="GO" id="GO:0004674">
    <property type="term" value="F:protein serine/threonine kinase activity"/>
    <property type="evidence" value="ECO:0007669"/>
    <property type="project" value="UniProtKB-KW"/>
</dbReference>
<dbReference type="PANTHER" id="PTHR24058:SF22">
    <property type="entry name" value="DUAL SPECIFICITY TYROSINE-PHOSPHORYLATION-REGULATED KINASE 4"/>
    <property type="match status" value="1"/>
</dbReference>
<dbReference type="PROSITE" id="PS50011">
    <property type="entry name" value="PROTEIN_KINASE_DOM"/>
    <property type="match status" value="1"/>
</dbReference>
<evidence type="ECO:0000313" key="11">
    <source>
        <dbReference type="EMBL" id="ORZ04736.1"/>
    </source>
</evidence>
<evidence type="ECO:0000256" key="1">
    <source>
        <dbReference type="ARBA" id="ARBA00008867"/>
    </source>
</evidence>
<dbReference type="Gene3D" id="3.30.200.20">
    <property type="entry name" value="Phosphorylase Kinase, domain 1"/>
    <property type="match status" value="1"/>
</dbReference>
<evidence type="ECO:0000256" key="5">
    <source>
        <dbReference type="ARBA" id="ARBA00022777"/>
    </source>
</evidence>
<dbReference type="InterPro" id="IPR011009">
    <property type="entry name" value="Kinase-like_dom_sf"/>
</dbReference>
<dbReference type="Gene3D" id="1.10.510.10">
    <property type="entry name" value="Transferase(Phosphotransferase) domain 1"/>
    <property type="match status" value="1"/>
</dbReference>
<dbReference type="GO" id="GO:0005524">
    <property type="term" value="F:ATP binding"/>
    <property type="evidence" value="ECO:0007669"/>
    <property type="project" value="UniProtKB-UniRule"/>
</dbReference>
<comment type="caution">
    <text evidence="11">The sequence shown here is derived from an EMBL/GenBank/DDBJ whole genome shotgun (WGS) entry which is preliminary data.</text>
</comment>
<evidence type="ECO:0000313" key="12">
    <source>
        <dbReference type="Proteomes" id="UP000193560"/>
    </source>
</evidence>
<dbReference type="InterPro" id="IPR050494">
    <property type="entry name" value="Ser_Thr_dual-spec_kinase"/>
</dbReference>
<keyword evidence="12" id="KW-1185">Reference proteome</keyword>
<proteinExistence type="inferred from homology"/>
<evidence type="ECO:0000256" key="2">
    <source>
        <dbReference type="ARBA" id="ARBA00022527"/>
    </source>
</evidence>
<keyword evidence="4 7" id="KW-0547">Nucleotide-binding</keyword>
<dbReference type="CDD" id="cd14210">
    <property type="entry name" value="PKc_DYRK"/>
    <property type="match status" value="1"/>
</dbReference>